<dbReference type="Pfam" id="PF00043">
    <property type="entry name" value="GST_C"/>
    <property type="match status" value="1"/>
</dbReference>
<proteinExistence type="evidence at protein level"/>
<evidence type="ECO:0007829" key="9">
    <source>
        <dbReference type="PDB" id="7EBT"/>
    </source>
</evidence>
<reference evidence="7" key="2">
    <citation type="submission" date="2020-05" db="UniProtKB">
        <authorList>
            <consortium name="EnsemblMetazoa"/>
        </authorList>
    </citation>
    <scope>IDENTIFICATION</scope>
    <source>
        <strain evidence="7">LVP_AGWG</strain>
    </source>
</reference>
<evidence type="ECO:0000256" key="4">
    <source>
        <dbReference type="ARBA" id="ARBA00022679"/>
    </source>
</evidence>
<feature type="binding site" evidence="9 10">
    <location>
        <position position="97"/>
    </location>
    <ligand>
        <name>Ca(2+)</name>
        <dbReference type="ChEBI" id="CHEBI:29108"/>
        <label>1</label>
    </ligand>
</feature>
<evidence type="ECO:0000256" key="6">
    <source>
        <dbReference type="ARBA" id="ARBA00047960"/>
    </source>
</evidence>
<dbReference type="SFLD" id="SFLDG01153">
    <property type="entry name" value="Main.4:_Theta-like"/>
    <property type="match status" value="1"/>
</dbReference>
<dbReference type="FunCoup" id="A0A1S4FIB3">
    <property type="interactions" value="292"/>
</dbReference>
<dbReference type="PDB" id="7EBU">
    <property type="method" value="X-ray"/>
    <property type="resolution" value="1.95 A"/>
    <property type="chains" value="A/B/C/D=52-271"/>
</dbReference>
<name>A0A1S4FIB3_AEDAE</name>
<dbReference type="FunFam" id="1.20.1050.10:FF:000007">
    <property type="entry name" value="Glutathione S-transferase 1-1"/>
    <property type="match status" value="1"/>
</dbReference>
<comment type="subunit">
    <text evidence="2">Homodimer.</text>
</comment>
<comment type="similarity">
    <text evidence="1">Belongs to the GST superfamily. Theta family.</text>
</comment>
<dbReference type="CDD" id="cd03177">
    <property type="entry name" value="GST_C_Delta_Epsilon"/>
    <property type="match status" value="1"/>
</dbReference>
<feature type="binding site" evidence="10">
    <location>
        <position position="122"/>
    </location>
    <ligand>
        <name>glutathione</name>
        <dbReference type="ChEBI" id="CHEBI:57925"/>
        <label>1</label>
    </ligand>
</feature>
<dbReference type="PANTHER" id="PTHR43969:SF5">
    <property type="entry name" value="GLUTATHIONE S-TRANSFERASE E14"/>
    <property type="match status" value="1"/>
</dbReference>
<feature type="binding site" evidence="11">
    <location>
        <position position="121"/>
    </location>
    <ligand>
        <name>glutathione</name>
        <dbReference type="ChEBI" id="CHEBI:57925"/>
        <label>2</label>
    </ligand>
</feature>
<dbReference type="Pfam" id="PF13417">
    <property type="entry name" value="GST_N_3"/>
    <property type="match status" value="1"/>
</dbReference>
<dbReference type="GO" id="GO:0006749">
    <property type="term" value="P:glutathione metabolic process"/>
    <property type="evidence" value="ECO:0007669"/>
    <property type="project" value="TreeGrafter"/>
</dbReference>
<dbReference type="PROSITE" id="PS50405">
    <property type="entry name" value="GST_CTER"/>
    <property type="match status" value="1"/>
</dbReference>
<feature type="binding site" evidence="11">
    <location>
        <position position="106"/>
    </location>
    <ligand>
        <name>glutathione</name>
        <dbReference type="ChEBI" id="CHEBI:57925"/>
        <label>2</label>
    </ligand>
</feature>
<dbReference type="InParanoid" id="A0A1S4FIB3"/>
<dbReference type="SFLD" id="SFLDS00019">
    <property type="entry name" value="Glutathione_Transferase_(cytos"/>
    <property type="match status" value="1"/>
</dbReference>
<protein>
    <recommendedName>
        <fullName evidence="3">glutathione transferase</fullName>
        <ecNumber evidence="3">2.5.1.18</ecNumber>
    </recommendedName>
    <alternativeName>
        <fullName evidence="5">GST class-theta</fullName>
    </alternativeName>
</protein>
<dbReference type="InterPro" id="IPR040079">
    <property type="entry name" value="Glutathione_S-Trfase"/>
</dbReference>
<dbReference type="FunFam" id="3.40.30.10:FF:000208">
    <property type="entry name" value="glutathione S-transferase 1"/>
    <property type="match status" value="1"/>
</dbReference>
<dbReference type="PDB" id="7EBW">
    <property type="method" value="X-ray"/>
    <property type="resolution" value="1.94 A"/>
    <property type="chains" value="A/B/C/D=52-271"/>
</dbReference>
<feature type="binding site" evidence="11">
    <location>
        <position position="98"/>
    </location>
    <ligand>
        <name>Ca(2+)</name>
        <dbReference type="ChEBI" id="CHEBI:29108"/>
        <label>2</label>
    </ligand>
</feature>
<reference evidence="7 8" key="1">
    <citation type="submission" date="2017-06" db="EMBL/GenBank/DDBJ databases">
        <title>Aedes aegypti genome working group (AGWG) sequencing and assembly.</title>
        <authorList>
            <consortium name="Aedes aegypti Genome Working Group (AGWG)"/>
            <person name="Matthews B.J."/>
        </authorList>
    </citation>
    <scope>NUCLEOTIDE SEQUENCE [LARGE SCALE GENOMIC DNA]</scope>
    <source>
        <strain evidence="7 8">LVP_AGWG</strain>
    </source>
</reference>
<reference evidence="9 10" key="3">
    <citation type="journal article" date="2022" name="BMC Biol.">
        <title>Molecular action of larvicidal flavonoids on ecdysteroidogenic glutathione S-transferase Noppera-bo in Aedes aegypti.</title>
        <authorList>
            <person name="Inaba K."/>
            <person name="Ebihara K."/>
            <person name="Senda M."/>
            <person name="Yoshino R."/>
            <person name="Sakuma C."/>
            <person name="Koiwai K."/>
            <person name="Takaya D."/>
            <person name="Watanabe C."/>
            <person name="Watanabe A."/>
            <person name="Kawashima Y."/>
            <person name="Fukuzawa K."/>
            <person name="Imamura R."/>
            <person name="Kojima H."/>
            <person name="Okabe T."/>
            <person name="Uemura N."/>
            <person name="Kasai S."/>
            <person name="Kanuka H."/>
            <person name="Nishimura T."/>
            <person name="Watanabe K."/>
            <person name="Inoue H."/>
            <person name="Fujikawa Y."/>
            <person name="Honma T."/>
            <person name="Hirokawa T."/>
            <person name="Senda T."/>
            <person name="Niwa R."/>
        </authorList>
    </citation>
    <scope>X-RAY CRYSTALLOGRAPHY (1.50 ANGSTROMS) OF 52-271 IN COMPLEX WITH CA(2+) AND GLUTATHIONE</scope>
</reference>
<evidence type="ECO:0007829" key="11">
    <source>
        <dbReference type="PDB" id="7EBW"/>
    </source>
</evidence>
<dbReference type="Gene3D" id="3.40.30.10">
    <property type="entry name" value="Glutaredoxin"/>
    <property type="match status" value="1"/>
</dbReference>
<evidence type="ECO:0000256" key="2">
    <source>
        <dbReference type="ARBA" id="ARBA00011738"/>
    </source>
</evidence>
<feature type="binding site" evidence="9 10">
    <location>
        <position position="98"/>
    </location>
    <ligand>
        <name>Ca(2+)</name>
        <dbReference type="ChEBI" id="CHEBI:29108"/>
        <label>1</label>
    </ligand>
</feature>
<dbReference type="PDB" id="7EBV">
    <property type="method" value="X-ray"/>
    <property type="resolution" value="1.50 A"/>
    <property type="chains" value="A/B/C/D=52-271"/>
</dbReference>
<evidence type="ECO:0000313" key="7">
    <source>
        <dbReference type="EnsemblMetazoa" id="AAEL007955-PA"/>
    </source>
</evidence>
<dbReference type="EnsemblMetazoa" id="AAEL007955-RA">
    <property type="protein sequence ID" value="AAEL007955-PA"/>
    <property type="gene ID" value="AAEL007955"/>
</dbReference>
<dbReference type="PDB" id="7EBT">
    <property type="method" value="X-ray"/>
    <property type="resolution" value="1.51 A"/>
    <property type="chains" value="A/B/C/D=52-271"/>
</dbReference>
<comment type="catalytic activity">
    <reaction evidence="6">
        <text>RX + glutathione = an S-substituted glutathione + a halide anion + H(+)</text>
        <dbReference type="Rhea" id="RHEA:16437"/>
        <dbReference type="ChEBI" id="CHEBI:15378"/>
        <dbReference type="ChEBI" id="CHEBI:16042"/>
        <dbReference type="ChEBI" id="CHEBI:17792"/>
        <dbReference type="ChEBI" id="CHEBI:57925"/>
        <dbReference type="ChEBI" id="CHEBI:90779"/>
        <dbReference type="EC" id="2.5.1.18"/>
    </reaction>
</comment>
<sequence>MLISCSVRSTHFVRAISYRDYKISILELVWIVFNFCFSFLFLFGFCLEDLTMSKPVLYYDDISPPVRGVLLTVAALGIKDQVELKLVRLFEREHLLEDFVKLNPLHAVPVLKHDDLVLTDSHAIIMYLCDIFGQDGDFSLKDPKQRARVHNRLCFNNAVLFQRESIVMRGLINRSIVTLEDHHLKPVQEAYDCLEVYLTNSKFVACDQLTVADFPIVACMSTVGMVCPLSTSRWPKTAAWFETMKQLPYYQQANQVGVDKLKERLHAVMKK</sequence>
<evidence type="ECO:0000256" key="3">
    <source>
        <dbReference type="ARBA" id="ARBA00012452"/>
    </source>
</evidence>
<dbReference type="InterPro" id="IPR004046">
    <property type="entry name" value="GST_C"/>
</dbReference>
<keyword evidence="9 10" id="KW-0002">3D-structure</keyword>
<dbReference type="Gene3D" id="1.20.1050.10">
    <property type="match status" value="1"/>
</dbReference>
<gene>
    <name evidence="7" type="primary">5569853</name>
</gene>
<evidence type="ECO:0000313" key="8">
    <source>
        <dbReference type="Proteomes" id="UP000008820"/>
    </source>
</evidence>
<evidence type="ECO:0000256" key="5">
    <source>
        <dbReference type="ARBA" id="ARBA00041523"/>
    </source>
</evidence>
<keyword evidence="4" id="KW-0808">Transferase</keyword>
<dbReference type="InterPro" id="IPR010987">
    <property type="entry name" value="Glutathione-S-Trfase_C-like"/>
</dbReference>
<feature type="binding site" evidence="9 10">
    <location>
        <position position="106"/>
    </location>
    <ligand>
        <name>glutathione</name>
        <dbReference type="ChEBI" id="CHEBI:57925"/>
        <label>1</label>
    </ligand>
</feature>
<dbReference type="OrthoDB" id="2309723at2759"/>
<organism evidence="7 8">
    <name type="scientific">Aedes aegypti</name>
    <name type="common">Yellowfever mosquito</name>
    <name type="synonym">Culex aegypti</name>
    <dbReference type="NCBI Taxonomy" id="7159"/>
    <lineage>
        <taxon>Eukaryota</taxon>
        <taxon>Metazoa</taxon>
        <taxon>Ecdysozoa</taxon>
        <taxon>Arthropoda</taxon>
        <taxon>Hexapoda</taxon>
        <taxon>Insecta</taxon>
        <taxon>Pterygota</taxon>
        <taxon>Neoptera</taxon>
        <taxon>Endopterygota</taxon>
        <taxon>Diptera</taxon>
        <taxon>Nematocera</taxon>
        <taxon>Culicoidea</taxon>
        <taxon>Culicidae</taxon>
        <taxon>Culicinae</taxon>
        <taxon>Aedini</taxon>
        <taxon>Aedes</taxon>
        <taxon>Stegomyia</taxon>
    </lineage>
</organism>
<dbReference type="InterPro" id="IPR036282">
    <property type="entry name" value="Glutathione-S-Trfase_C_sf"/>
</dbReference>
<keyword evidence="8" id="KW-1185">Reference proteome</keyword>
<dbReference type="Proteomes" id="UP000008820">
    <property type="component" value="Chromosome 2"/>
</dbReference>
<evidence type="ECO:0000256" key="1">
    <source>
        <dbReference type="ARBA" id="ARBA00009899"/>
    </source>
</evidence>
<dbReference type="SUPFAM" id="SSF47616">
    <property type="entry name" value="GST C-terminal domain-like"/>
    <property type="match status" value="1"/>
</dbReference>
<dbReference type="AlphaFoldDB" id="A0A1S4FIB3"/>
<dbReference type="SMR" id="A0A1S4FIB3"/>
<feature type="binding site" evidence="11">
    <location>
        <position position="108"/>
    </location>
    <ligand>
        <name>glutathione</name>
        <dbReference type="ChEBI" id="CHEBI:57925"/>
        <label>2</label>
    </ligand>
</feature>
<dbReference type="PANTHER" id="PTHR43969">
    <property type="entry name" value="GLUTATHIONE S TRANSFERASE D10, ISOFORM A-RELATED"/>
    <property type="match status" value="1"/>
</dbReference>
<feature type="binding site" evidence="11">
    <location>
        <position position="122"/>
    </location>
    <ligand>
        <name>glutathione</name>
        <dbReference type="ChEBI" id="CHEBI:57925"/>
        <label>2</label>
    </ligand>
</feature>
<dbReference type="CDD" id="cd03045">
    <property type="entry name" value="GST_N_Delta_Epsilon"/>
    <property type="match status" value="1"/>
</dbReference>
<feature type="binding site" evidence="11">
    <location>
        <position position="169"/>
    </location>
    <ligand>
        <name>glutathione</name>
        <dbReference type="ChEBI" id="CHEBI:57925"/>
        <label>2</label>
    </ligand>
</feature>
<keyword evidence="9 10" id="KW-0479">Metal-binding</keyword>
<dbReference type="SFLD" id="SFLDG00358">
    <property type="entry name" value="Main_(cytGST)"/>
    <property type="match status" value="1"/>
</dbReference>
<feature type="binding site" evidence="9 10">
    <location>
        <position position="63"/>
    </location>
    <ligand>
        <name>glutathione</name>
        <dbReference type="ChEBI" id="CHEBI:57925"/>
        <label>1</label>
    </ligand>
</feature>
<dbReference type="InterPro" id="IPR004045">
    <property type="entry name" value="Glutathione_S-Trfase_N"/>
</dbReference>
<dbReference type="SUPFAM" id="SSF52833">
    <property type="entry name" value="Thioredoxin-like"/>
    <property type="match status" value="1"/>
</dbReference>
<dbReference type="GO" id="GO:0046872">
    <property type="term" value="F:metal ion binding"/>
    <property type="evidence" value="ECO:0007669"/>
    <property type="project" value="UniProtKB-KW"/>
</dbReference>
<dbReference type="EC" id="2.5.1.18" evidence="3"/>
<keyword evidence="9 10" id="KW-0106">Calcium</keyword>
<evidence type="ECO:0007829" key="10">
    <source>
        <dbReference type="PDB" id="7EBU"/>
    </source>
</evidence>
<feature type="binding site" evidence="9 10">
    <location>
        <position position="108"/>
    </location>
    <ligand>
        <name>glutathione</name>
        <dbReference type="ChEBI" id="CHEBI:57925"/>
        <label>1</label>
    </ligand>
</feature>
<dbReference type="PROSITE" id="PS50404">
    <property type="entry name" value="GST_NTER"/>
    <property type="match status" value="1"/>
</dbReference>
<dbReference type="GO" id="GO:0004364">
    <property type="term" value="F:glutathione transferase activity"/>
    <property type="evidence" value="ECO:0007669"/>
    <property type="project" value="UniProtKB-EC"/>
</dbReference>
<feature type="binding site" evidence="9 10">
    <location>
        <position position="121"/>
    </location>
    <ligand>
        <name>glutathione</name>
        <dbReference type="ChEBI" id="CHEBI:57925"/>
        <label>1</label>
    </ligand>
</feature>
<dbReference type="VEuPathDB" id="VectorBase:AAEL007955"/>
<dbReference type="InterPro" id="IPR036249">
    <property type="entry name" value="Thioredoxin-like_sf"/>
</dbReference>
<accession>A0A1S4FIB3</accession>